<evidence type="ECO:0000313" key="2">
    <source>
        <dbReference type="Proteomes" id="UP000050525"/>
    </source>
</evidence>
<dbReference type="EMBL" id="AKHW03003207">
    <property type="protein sequence ID" value="KYO35187.1"/>
    <property type="molecule type" value="Genomic_DNA"/>
</dbReference>
<protein>
    <submittedName>
        <fullName evidence="1">Uncharacterized protein</fullName>
    </submittedName>
</protein>
<organism evidence="1 2">
    <name type="scientific">Alligator mississippiensis</name>
    <name type="common">American alligator</name>
    <dbReference type="NCBI Taxonomy" id="8496"/>
    <lineage>
        <taxon>Eukaryota</taxon>
        <taxon>Metazoa</taxon>
        <taxon>Chordata</taxon>
        <taxon>Craniata</taxon>
        <taxon>Vertebrata</taxon>
        <taxon>Euteleostomi</taxon>
        <taxon>Archelosauria</taxon>
        <taxon>Archosauria</taxon>
        <taxon>Crocodylia</taxon>
        <taxon>Alligatoridae</taxon>
        <taxon>Alligatorinae</taxon>
        <taxon>Alligator</taxon>
    </lineage>
</organism>
<accession>A0A151NEE5</accession>
<comment type="caution">
    <text evidence="1">The sequence shown here is derived from an EMBL/GenBank/DDBJ whole genome shotgun (WGS) entry which is preliminary data.</text>
</comment>
<proteinExistence type="predicted"/>
<sequence length="100" mass="11923">MEMDGKIISGKLVIYRMAQQEGRLVLWEMYSDHTANPREEGEGIKHLNYDSHEVAYPNRMLVTMIFHRSLLFEWKGFDSWSFRPKSHALKLISWDHSKLR</sequence>
<dbReference type="Proteomes" id="UP000050525">
    <property type="component" value="Unassembled WGS sequence"/>
</dbReference>
<reference evidence="1 2" key="1">
    <citation type="journal article" date="2012" name="Genome Biol.">
        <title>Sequencing three crocodilian genomes to illuminate the evolution of archosaurs and amniotes.</title>
        <authorList>
            <person name="St John J.A."/>
            <person name="Braun E.L."/>
            <person name="Isberg S.R."/>
            <person name="Miles L.G."/>
            <person name="Chong A.Y."/>
            <person name="Gongora J."/>
            <person name="Dalzell P."/>
            <person name="Moran C."/>
            <person name="Bed'hom B."/>
            <person name="Abzhanov A."/>
            <person name="Burgess S.C."/>
            <person name="Cooksey A.M."/>
            <person name="Castoe T.A."/>
            <person name="Crawford N.G."/>
            <person name="Densmore L.D."/>
            <person name="Drew J.C."/>
            <person name="Edwards S.V."/>
            <person name="Faircloth B.C."/>
            <person name="Fujita M.K."/>
            <person name="Greenwold M.J."/>
            <person name="Hoffmann F.G."/>
            <person name="Howard J.M."/>
            <person name="Iguchi T."/>
            <person name="Janes D.E."/>
            <person name="Khan S.Y."/>
            <person name="Kohno S."/>
            <person name="de Koning A.J."/>
            <person name="Lance S.L."/>
            <person name="McCarthy F.M."/>
            <person name="McCormack J.E."/>
            <person name="Merchant M.E."/>
            <person name="Peterson D.G."/>
            <person name="Pollock D.D."/>
            <person name="Pourmand N."/>
            <person name="Raney B.J."/>
            <person name="Roessler K.A."/>
            <person name="Sanford J.R."/>
            <person name="Sawyer R.H."/>
            <person name="Schmidt C.J."/>
            <person name="Triplett E.W."/>
            <person name="Tuberville T.D."/>
            <person name="Venegas-Anaya M."/>
            <person name="Howard J.T."/>
            <person name="Jarvis E.D."/>
            <person name="Guillette L.J.Jr."/>
            <person name="Glenn T.C."/>
            <person name="Green R.E."/>
            <person name="Ray D.A."/>
        </authorList>
    </citation>
    <scope>NUCLEOTIDE SEQUENCE [LARGE SCALE GENOMIC DNA]</scope>
    <source>
        <strain evidence="1">KSC_2009_1</strain>
    </source>
</reference>
<gene>
    <name evidence="1" type="ORF">Y1Q_0001066</name>
</gene>
<evidence type="ECO:0000313" key="1">
    <source>
        <dbReference type="EMBL" id="KYO35187.1"/>
    </source>
</evidence>
<dbReference type="AlphaFoldDB" id="A0A151NEE5"/>
<keyword evidence="2" id="KW-1185">Reference proteome</keyword>
<name>A0A151NEE5_ALLMI</name>